<keyword evidence="1" id="KW-0819">tRNA processing</keyword>
<dbReference type="SMART" id="SM00450">
    <property type="entry name" value="RHOD"/>
    <property type="match status" value="1"/>
</dbReference>
<dbReference type="InterPro" id="IPR001763">
    <property type="entry name" value="Rhodanese-like_dom"/>
</dbReference>
<gene>
    <name evidence="1" type="primary">trhO</name>
    <name evidence="3" type="ORF">KTU01_09930</name>
</gene>
<dbReference type="HAMAP" id="MF_00469">
    <property type="entry name" value="TrhO"/>
    <property type="match status" value="1"/>
</dbReference>
<evidence type="ECO:0000256" key="1">
    <source>
        <dbReference type="HAMAP-Rule" id="MF_00469"/>
    </source>
</evidence>
<dbReference type="Proteomes" id="UP000321103">
    <property type="component" value="Unassembled WGS sequence"/>
</dbReference>
<dbReference type="Pfam" id="PF00581">
    <property type="entry name" value="Rhodanese"/>
    <property type="match status" value="1"/>
</dbReference>
<dbReference type="Gene3D" id="3.30.70.100">
    <property type="match status" value="1"/>
</dbReference>
<comment type="caution">
    <text evidence="3">The sequence shown here is derived from an EMBL/GenBank/DDBJ whole genome shotgun (WGS) entry which is preliminary data.</text>
</comment>
<evidence type="ECO:0000313" key="4">
    <source>
        <dbReference type="Proteomes" id="UP000321103"/>
    </source>
</evidence>
<accession>A0A512IAZ4</accession>
<comment type="catalytic activity">
    <reaction evidence="1">
        <text>uridine(34) in tRNA + AH2 + O2 = 5-hydroxyuridine(34) in tRNA + A + H2O</text>
        <dbReference type="Rhea" id="RHEA:64224"/>
        <dbReference type="Rhea" id="RHEA-COMP:11727"/>
        <dbReference type="Rhea" id="RHEA-COMP:13381"/>
        <dbReference type="ChEBI" id="CHEBI:13193"/>
        <dbReference type="ChEBI" id="CHEBI:15377"/>
        <dbReference type="ChEBI" id="CHEBI:15379"/>
        <dbReference type="ChEBI" id="CHEBI:17499"/>
        <dbReference type="ChEBI" id="CHEBI:65315"/>
        <dbReference type="ChEBI" id="CHEBI:136877"/>
    </reaction>
</comment>
<dbReference type="CDD" id="cd01518">
    <property type="entry name" value="RHOD_YceA"/>
    <property type="match status" value="1"/>
</dbReference>
<dbReference type="Pfam" id="PF17773">
    <property type="entry name" value="UPF0176_N"/>
    <property type="match status" value="1"/>
</dbReference>
<dbReference type="Pfam" id="PF12368">
    <property type="entry name" value="Rhodanese_C"/>
    <property type="match status" value="1"/>
</dbReference>
<dbReference type="PANTHER" id="PTHR43268">
    <property type="entry name" value="THIOSULFATE SULFURTRANSFERASE/RHODANESE-LIKE DOMAIN-CONTAINING PROTEIN 2"/>
    <property type="match status" value="1"/>
</dbReference>
<dbReference type="InterPro" id="IPR040503">
    <property type="entry name" value="TRHO_N"/>
</dbReference>
<dbReference type="InterPro" id="IPR022111">
    <property type="entry name" value="Rhodanese_C"/>
</dbReference>
<organism evidence="3 4">
    <name type="scientific">Kocuria turfanensis</name>
    <dbReference type="NCBI Taxonomy" id="388357"/>
    <lineage>
        <taxon>Bacteria</taxon>
        <taxon>Bacillati</taxon>
        <taxon>Actinomycetota</taxon>
        <taxon>Actinomycetes</taxon>
        <taxon>Micrococcales</taxon>
        <taxon>Micrococcaceae</taxon>
        <taxon>Kocuria</taxon>
    </lineage>
</organism>
<dbReference type="Gene3D" id="3.40.250.10">
    <property type="entry name" value="Rhodanese-like domain"/>
    <property type="match status" value="1"/>
</dbReference>
<reference evidence="3 4" key="1">
    <citation type="submission" date="2019-07" db="EMBL/GenBank/DDBJ databases">
        <title>Whole genome shotgun sequence of Kocuria turfanensis NBRC 107627.</title>
        <authorList>
            <person name="Hosoyama A."/>
            <person name="Uohara A."/>
            <person name="Ohji S."/>
            <person name="Ichikawa N."/>
        </authorList>
    </citation>
    <scope>NUCLEOTIDE SEQUENCE [LARGE SCALE GENOMIC DNA]</scope>
    <source>
        <strain evidence="3 4">NBRC 107627</strain>
    </source>
</reference>
<protein>
    <recommendedName>
        <fullName evidence="1">tRNA uridine(34) hydroxylase</fullName>
        <ecNumber evidence="1">1.14.-.-</ecNumber>
    </recommendedName>
    <alternativeName>
        <fullName evidence="1">tRNA hydroxylation protein O</fullName>
    </alternativeName>
</protein>
<dbReference type="GO" id="GO:0016705">
    <property type="term" value="F:oxidoreductase activity, acting on paired donors, with incorporation or reduction of molecular oxygen"/>
    <property type="evidence" value="ECO:0007669"/>
    <property type="project" value="UniProtKB-UniRule"/>
</dbReference>
<dbReference type="AlphaFoldDB" id="A0A512IAZ4"/>
<evidence type="ECO:0000259" key="2">
    <source>
        <dbReference type="PROSITE" id="PS50206"/>
    </source>
</evidence>
<dbReference type="NCBIfam" id="NF001134">
    <property type="entry name" value="PRK00142.1-2"/>
    <property type="match status" value="1"/>
</dbReference>
<dbReference type="EMBL" id="BJZS01000029">
    <property type="protein sequence ID" value="GEO94870.1"/>
    <property type="molecule type" value="Genomic_DNA"/>
</dbReference>
<dbReference type="GO" id="GO:0006400">
    <property type="term" value="P:tRNA modification"/>
    <property type="evidence" value="ECO:0007669"/>
    <property type="project" value="UniProtKB-UniRule"/>
</dbReference>
<sequence length="316" mass="34066">MAQHRILSHYVFAPLPDPTAVMLWQRTLCEGLGLRGRILVSPHGLNGTVGGEVGALKRYARDTRAHPALRDVSLSWSDGSAEDFPRLSVRVREELVSFGAPEELEVDERGVVGGGTRLSPAEVDRLVARRGEDVVFFDGRNAHEARIGRFRGAVVPDVAHTRDFVAALDSGAYDHLKDRPVVTYCTGGIRCEVLSALMRRRGFEEVYQLDGGIAAYGRERGDQGLWDGSLYVFDRRMHVEFTPEAVTIGRCDRCGAPANRFVNCADGSCRALFLACPACRGAHPAATCPAGCGTAPGDAPPPALLPHGGTAPGQEH</sequence>
<dbReference type="RefSeq" id="WP_062735060.1">
    <property type="nucleotide sequence ID" value="NZ_BJZS01000029.1"/>
</dbReference>
<comment type="function">
    <text evidence="1">Catalyzes oxygen-dependent 5-hydroxyuridine (ho5U) modification at position 34 in tRNAs.</text>
</comment>
<dbReference type="EC" id="1.14.-.-" evidence="1"/>
<dbReference type="InterPro" id="IPR020936">
    <property type="entry name" value="TrhO"/>
</dbReference>
<name>A0A512IAZ4_9MICC</name>
<feature type="domain" description="Rhodanese" evidence="2">
    <location>
        <begin position="130"/>
        <end position="225"/>
    </location>
</feature>
<dbReference type="InterPro" id="IPR036873">
    <property type="entry name" value="Rhodanese-like_dom_sf"/>
</dbReference>
<evidence type="ECO:0000313" key="3">
    <source>
        <dbReference type="EMBL" id="GEO94870.1"/>
    </source>
</evidence>
<comment type="similarity">
    <text evidence="1">Belongs to the TrhO family.</text>
</comment>
<proteinExistence type="inferred from homology"/>
<dbReference type="STRING" id="388357.GCA_001580365_01293"/>
<dbReference type="SUPFAM" id="SSF52821">
    <property type="entry name" value="Rhodanese/Cell cycle control phosphatase"/>
    <property type="match status" value="1"/>
</dbReference>
<keyword evidence="4" id="KW-1185">Reference proteome</keyword>
<dbReference type="PROSITE" id="PS50206">
    <property type="entry name" value="RHODANESE_3"/>
    <property type="match status" value="1"/>
</dbReference>
<keyword evidence="1" id="KW-0560">Oxidoreductase</keyword>
<dbReference type="PANTHER" id="PTHR43268:SF6">
    <property type="entry name" value="THIOSULFATE SULFURTRANSFERASE_RHODANESE-LIKE DOMAIN-CONTAINING PROTEIN 2"/>
    <property type="match status" value="1"/>
</dbReference>